<dbReference type="InterPro" id="IPR002470">
    <property type="entry name" value="Peptidase_S9A"/>
</dbReference>
<dbReference type="GO" id="GO:0004252">
    <property type="term" value="F:serine-type endopeptidase activity"/>
    <property type="evidence" value="ECO:0007669"/>
    <property type="project" value="InterPro"/>
</dbReference>
<dbReference type="Pfam" id="PF00326">
    <property type="entry name" value="Peptidase_S9"/>
    <property type="match status" value="1"/>
</dbReference>
<dbReference type="InterPro" id="IPR029058">
    <property type="entry name" value="AB_hydrolase_fold"/>
</dbReference>
<protein>
    <recommendedName>
        <fullName evidence="2">Peptidase S9 prolyl oligopeptidase catalytic domain-containing protein</fullName>
    </recommendedName>
</protein>
<proteinExistence type="inferred from homology"/>
<dbReference type="SUPFAM" id="SSF53474">
    <property type="entry name" value="alpha/beta-Hydrolases"/>
    <property type="match status" value="1"/>
</dbReference>
<evidence type="ECO:0000313" key="4">
    <source>
        <dbReference type="Proteomes" id="UP000004668"/>
    </source>
</evidence>
<reference evidence="3 4" key="2">
    <citation type="submission" date="2011-10" db="EMBL/GenBank/DDBJ databases">
        <title>The Genome Sequence of Actinomyces viscosus C505.</title>
        <authorList>
            <consortium name="The Broad Institute Genome Sequencing Platform"/>
            <consortium name="The Broad Institute Genome Sequencing Center for Infectious Disease"/>
            <person name="Earl A."/>
            <person name="Ward D."/>
            <person name="Feldgarden M."/>
            <person name="Gevers D."/>
            <person name="Sibley C.D."/>
            <person name="Field T.R."/>
            <person name="Grinwis M."/>
            <person name="Eshaghurshan C.S."/>
            <person name="Surette M.G."/>
            <person name="Young S.K."/>
            <person name="Zeng Q."/>
            <person name="Gargeya S."/>
            <person name="Fitzgerald M."/>
            <person name="Haas B."/>
            <person name="Abouelleil A."/>
            <person name="Alvarado L."/>
            <person name="Arachchi H.M."/>
            <person name="Berlin A."/>
            <person name="Brown A."/>
            <person name="Chapman S.B."/>
            <person name="Chen Z."/>
            <person name="Dunbar C."/>
            <person name="Freedman E."/>
            <person name="Gearin G."/>
            <person name="Goldberg J."/>
            <person name="Griggs A."/>
            <person name="Gujja S."/>
            <person name="Heiman D."/>
            <person name="Howarth C."/>
            <person name="Larson L."/>
            <person name="Lui A."/>
            <person name="MacDonald P.J.P."/>
            <person name="Montmayeur A."/>
            <person name="Murphy C."/>
            <person name="Neiman D."/>
            <person name="Pearson M."/>
            <person name="Priest M."/>
            <person name="Roberts A."/>
            <person name="Saif S."/>
            <person name="Shea T."/>
            <person name="Shenoy N."/>
            <person name="Sisk P."/>
            <person name="Stolte C."/>
            <person name="Sykes S."/>
            <person name="Wortman J."/>
            <person name="Nusbaum C."/>
            <person name="Birren B."/>
        </authorList>
    </citation>
    <scope>NUCLEOTIDE SEQUENCE [LARGE SCALE GENOMIC DNA]</scope>
    <source>
        <strain evidence="3 4">C505</strain>
    </source>
</reference>
<accession>F2UWY1</accession>
<evidence type="ECO:0000256" key="1">
    <source>
        <dbReference type="ARBA" id="ARBA00005228"/>
    </source>
</evidence>
<dbReference type="SUPFAM" id="SSF50993">
    <property type="entry name" value="Peptidase/esterase 'gauge' domain"/>
    <property type="match status" value="1"/>
</dbReference>
<dbReference type="PANTHER" id="PTHR11757">
    <property type="entry name" value="PROTEASE FAMILY S9A OLIGOPEPTIDASE"/>
    <property type="match status" value="1"/>
</dbReference>
<name>F2UWY1_ACTVI</name>
<dbReference type="PRINTS" id="PR00862">
    <property type="entry name" value="PROLIGOPTASE"/>
</dbReference>
<dbReference type="AlphaFoldDB" id="F2UWY1"/>
<dbReference type="InterPro" id="IPR001375">
    <property type="entry name" value="Peptidase_S9_cat"/>
</dbReference>
<feature type="domain" description="Peptidase S9 prolyl oligopeptidase catalytic" evidence="2">
    <location>
        <begin position="451"/>
        <end position="645"/>
    </location>
</feature>
<reference evidence="4" key="1">
    <citation type="submission" date="2010-02" db="EMBL/GenBank/DDBJ databases">
        <title>The Genome Sequence of Prevotella oris strain C735.</title>
        <authorList>
            <consortium name="The Broad Institute Genome Sequencing Platform"/>
            <person name="Ward D."/>
            <person name="Feldgarden M."/>
            <person name="Earl A."/>
            <person name="Young S.K."/>
            <person name="Zeng Q."/>
            <person name="Koehrsen M."/>
            <person name="Alvarado L."/>
            <person name="Berlin A."/>
            <person name="Bochicchio J."/>
            <person name="Borenstein D."/>
            <person name="Chapman S.B."/>
            <person name="Chen Z."/>
            <person name="Engels R."/>
            <person name="Freedman E."/>
            <person name="Gellesch M."/>
            <person name="Goldberg J."/>
            <person name="Griggs A."/>
            <person name="Gujja S."/>
            <person name="Heilman E."/>
            <person name="Heiman D."/>
            <person name="Hepburn T."/>
            <person name="Howarth C."/>
            <person name="Jen D."/>
            <person name="Larson L."/>
            <person name="Mehta T."/>
            <person name="Park D."/>
            <person name="Pearson M."/>
            <person name="Roberts A."/>
            <person name="Saif S."/>
            <person name="Shea T."/>
            <person name="Shenoy N."/>
            <person name="Sisk P."/>
            <person name="Stolte C."/>
            <person name="Sykes S."/>
            <person name="Thomson T."/>
            <person name="Walk T."/>
            <person name="White J."/>
            <person name="Yandava C."/>
            <person name="Sibley C.D."/>
            <person name="Field T.R."/>
            <person name="Grinwis M."/>
            <person name="Eshaghurshan C.S."/>
            <person name="Surette M.G."/>
            <person name="Haas B."/>
            <person name="Nusbaum C."/>
            <person name="Birren B."/>
        </authorList>
    </citation>
    <scope>NUCLEOTIDE SEQUENCE [LARGE SCALE GENOMIC DNA]</scope>
    <source>
        <strain evidence="4">C505</strain>
    </source>
</reference>
<dbReference type="Gene3D" id="2.130.10.120">
    <property type="entry name" value="Prolyl oligopeptidase, N-terminal domain"/>
    <property type="match status" value="1"/>
</dbReference>
<dbReference type="Gene3D" id="3.40.50.1820">
    <property type="entry name" value="alpha/beta hydrolase"/>
    <property type="match status" value="1"/>
</dbReference>
<sequence>MTASNALALDETLLSETSCSYRALGVELGPSDVVKNTHGLAVARLRALPVRRGKYWYYPRYDGGRTLYCRSVASGNDIRKYMHGDFQDWVDEVVHPDLVNSVKLGVNRRTGRLFSIEHIGRGRMRMLVMDGAPGRSPAVVCRIDNVGSTAAWADDSNWIFYTKLDDALRPAELWARNVDDPGSEIMLHSEDDKRCGIVVYANGGHVFSLSSTPEVSESAEYRIGADGAWIRNVLINRSCGLLHRVFAVDERDGTRRYLVRHLDSAGVQILSWANERDLDASVSMAKWSRVFGGTPGTALTDVYVVSNHIVVGMRADALPKVGVIDMSSAGGIFMVGPDGDADDLVGVRVVDADEDGSALRVALEYYTHQIRVIDYRYVDGKSVEIPFDMEEPDISTRFIATREYVRSGGVDIPMTFVHSEEVRPDGRAPGVLVAYGCYQSCLDPAFTNNWLELLQRGVVIVYAHVRGGGEMGSWWHEQGRGINKVNSLMDFDVCARYAIESGWVAEGRLGAATASAGAILVASSINRNPGLFRACLLRQPFVDPHNVLRDPGLPLVATDWSEFGNPLEDQRAAEMIRSYSPLQNVRAQDYPAIGVVLGELDSRISNSDVVEWVERIRSASTSSLPIYIDAMMGVGHGCGDARFELAFWERELLNA</sequence>
<dbReference type="EMBL" id="ACRE02000073">
    <property type="protein sequence ID" value="EGE38465.1"/>
    <property type="molecule type" value="Genomic_DNA"/>
</dbReference>
<dbReference type="eggNOG" id="COG1770">
    <property type="taxonomic scope" value="Bacteria"/>
</dbReference>
<dbReference type="RefSeq" id="WP_003788675.1">
    <property type="nucleotide sequence ID" value="NZ_KI391970.1"/>
</dbReference>
<dbReference type="Proteomes" id="UP000004668">
    <property type="component" value="Unassembled WGS sequence"/>
</dbReference>
<dbReference type="InterPro" id="IPR051543">
    <property type="entry name" value="Serine_Peptidase_S9A"/>
</dbReference>
<gene>
    <name evidence="3" type="ORF">HMPREF0059_01323</name>
</gene>
<evidence type="ECO:0000313" key="3">
    <source>
        <dbReference type="EMBL" id="EGE38465.1"/>
    </source>
</evidence>
<comment type="caution">
    <text evidence="3">The sequence shown here is derived from an EMBL/GenBank/DDBJ whole genome shotgun (WGS) entry which is preliminary data.</text>
</comment>
<dbReference type="HOGENOM" id="CLU_418364_0_0_11"/>
<dbReference type="GO" id="GO:0006508">
    <property type="term" value="P:proteolysis"/>
    <property type="evidence" value="ECO:0007669"/>
    <property type="project" value="InterPro"/>
</dbReference>
<evidence type="ECO:0000259" key="2">
    <source>
        <dbReference type="Pfam" id="PF00326"/>
    </source>
</evidence>
<dbReference type="PANTHER" id="PTHR11757:SF19">
    <property type="entry name" value="PROLYL ENDOPEPTIDASE-LIKE"/>
    <property type="match status" value="1"/>
</dbReference>
<comment type="similarity">
    <text evidence="1">Belongs to the peptidase S9A family.</text>
</comment>
<organism evidence="3 4">
    <name type="scientific">Actinomyces viscosus C505</name>
    <dbReference type="NCBI Taxonomy" id="562973"/>
    <lineage>
        <taxon>Bacteria</taxon>
        <taxon>Bacillati</taxon>
        <taxon>Actinomycetota</taxon>
        <taxon>Actinomycetes</taxon>
        <taxon>Actinomycetales</taxon>
        <taxon>Actinomycetaceae</taxon>
        <taxon>Actinomyces</taxon>
    </lineage>
</organism>